<dbReference type="EMBL" id="FTOR01000003">
    <property type="protein sequence ID" value="SIT03490.1"/>
    <property type="molecule type" value="Genomic_DNA"/>
</dbReference>
<sequence>MKKARIALTAIAVLAIAGASFAYQSQKKLGSLIFTTAVYGQVGAAAVDVTTTAIQPGEEAKVYFTLQPNTPAYAYEWTTVQP</sequence>
<organism evidence="2 3">
    <name type="scientific">Filimonas lacunae</name>
    <dbReference type="NCBI Taxonomy" id="477680"/>
    <lineage>
        <taxon>Bacteria</taxon>
        <taxon>Pseudomonadati</taxon>
        <taxon>Bacteroidota</taxon>
        <taxon>Chitinophagia</taxon>
        <taxon>Chitinophagales</taxon>
        <taxon>Chitinophagaceae</taxon>
        <taxon>Filimonas</taxon>
    </lineage>
</organism>
<keyword evidence="3" id="KW-1185">Reference proteome</keyword>
<reference evidence="3" key="1">
    <citation type="submission" date="2017-01" db="EMBL/GenBank/DDBJ databases">
        <authorList>
            <person name="Varghese N."/>
            <person name="Submissions S."/>
        </authorList>
    </citation>
    <scope>NUCLEOTIDE SEQUENCE [LARGE SCALE GENOMIC DNA]</scope>
    <source>
        <strain evidence="3">DSM 21054</strain>
    </source>
</reference>
<protein>
    <recommendedName>
        <fullName evidence="4">Chagasin family peptidase inhibitor I42</fullName>
    </recommendedName>
</protein>
<name>A0A173MJ96_9BACT</name>
<gene>
    <name evidence="2" type="ORF">SAMN05421788_10333</name>
</gene>
<evidence type="ECO:0000313" key="2">
    <source>
        <dbReference type="EMBL" id="SIT03490.1"/>
    </source>
</evidence>
<accession>A0A173MJ96</accession>
<feature type="chain" id="PRO_5030023039" description="Chagasin family peptidase inhibitor I42" evidence="1">
    <location>
        <begin position="23"/>
        <end position="82"/>
    </location>
</feature>
<dbReference type="KEGG" id="fln:FLA_3715"/>
<dbReference type="Proteomes" id="UP000186917">
    <property type="component" value="Unassembled WGS sequence"/>
</dbReference>
<dbReference type="AlphaFoldDB" id="A0A173MJ96"/>
<evidence type="ECO:0000256" key="1">
    <source>
        <dbReference type="SAM" id="SignalP"/>
    </source>
</evidence>
<dbReference type="RefSeq" id="WP_076378605.1">
    <property type="nucleotide sequence ID" value="NZ_AP017422.1"/>
</dbReference>
<proteinExistence type="predicted"/>
<evidence type="ECO:0008006" key="4">
    <source>
        <dbReference type="Google" id="ProtNLM"/>
    </source>
</evidence>
<evidence type="ECO:0000313" key="3">
    <source>
        <dbReference type="Proteomes" id="UP000186917"/>
    </source>
</evidence>
<keyword evidence="1" id="KW-0732">Signal</keyword>
<feature type="signal peptide" evidence="1">
    <location>
        <begin position="1"/>
        <end position="22"/>
    </location>
</feature>